<sequence>MKDSSGDVVPLLRTQITNEIPIITIIAIVPLPKEAEELEPIFIILYCGIQFQSVYVRALIAKIYFKFYLMYQCLKQTQSSFIVCLYLLFNLRKSYKKFKFQSIFIQYKTNIQNNKDFWLFQCIYAIVFKFKNRQLFFIINTKIQILQFYNRNYLLFTQIHSKYILQKLHQVQVHECKEAAEEYINKFRYLQDEKHQLIIIQNDLFNINDK</sequence>
<gene>
    <name evidence="1" type="ORF">TTHERM_000571779</name>
</gene>
<evidence type="ECO:0000313" key="2">
    <source>
        <dbReference type="Proteomes" id="UP000009168"/>
    </source>
</evidence>
<name>W7XGZ1_TETTS</name>
<dbReference type="AlphaFoldDB" id="W7XGZ1"/>
<protein>
    <submittedName>
        <fullName evidence="1">Uncharacterized protein</fullName>
    </submittedName>
</protein>
<dbReference type="KEGG" id="tet:TTHERM_000571779"/>
<accession>W7XGZ1</accession>
<evidence type="ECO:0000313" key="1">
    <source>
        <dbReference type="EMBL" id="EWS72279.1"/>
    </source>
</evidence>
<dbReference type="InParanoid" id="W7XGZ1"/>
<reference evidence="2" key="1">
    <citation type="journal article" date="2006" name="PLoS Biol.">
        <title>Macronuclear genome sequence of the ciliate Tetrahymena thermophila, a model eukaryote.</title>
        <authorList>
            <person name="Eisen J.A."/>
            <person name="Coyne R.S."/>
            <person name="Wu M."/>
            <person name="Wu D."/>
            <person name="Thiagarajan M."/>
            <person name="Wortman J.R."/>
            <person name="Badger J.H."/>
            <person name="Ren Q."/>
            <person name="Amedeo P."/>
            <person name="Jones K.M."/>
            <person name="Tallon L.J."/>
            <person name="Delcher A.L."/>
            <person name="Salzberg S.L."/>
            <person name="Silva J.C."/>
            <person name="Haas B.J."/>
            <person name="Majoros W.H."/>
            <person name="Farzad M."/>
            <person name="Carlton J.M."/>
            <person name="Smith R.K. Jr."/>
            <person name="Garg J."/>
            <person name="Pearlman R.E."/>
            <person name="Karrer K.M."/>
            <person name="Sun L."/>
            <person name="Manning G."/>
            <person name="Elde N.C."/>
            <person name="Turkewitz A.P."/>
            <person name="Asai D.J."/>
            <person name="Wilkes D.E."/>
            <person name="Wang Y."/>
            <person name="Cai H."/>
            <person name="Collins K."/>
            <person name="Stewart B.A."/>
            <person name="Lee S.R."/>
            <person name="Wilamowska K."/>
            <person name="Weinberg Z."/>
            <person name="Ruzzo W.L."/>
            <person name="Wloga D."/>
            <person name="Gaertig J."/>
            <person name="Frankel J."/>
            <person name="Tsao C.-C."/>
            <person name="Gorovsky M.A."/>
            <person name="Keeling P.J."/>
            <person name="Waller R.F."/>
            <person name="Patron N.J."/>
            <person name="Cherry J.M."/>
            <person name="Stover N.A."/>
            <person name="Krieger C.J."/>
            <person name="del Toro C."/>
            <person name="Ryder H.F."/>
            <person name="Williamson S.C."/>
            <person name="Barbeau R.A."/>
            <person name="Hamilton E.P."/>
            <person name="Orias E."/>
        </authorList>
    </citation>
    <scope>NUCLEOTIDE SEQUENCE [LARGE SCALE GENOMIC DNA]</scope>
    <source>
        <strain evidence="2">SB210</strain>
    </source>
</reference>
<keyword evidence="2" id="KW-1185">Reference proteome</keyword>
<dbReference type="RefSeq" id="XP_012655219.1">
    <property type="nucleotide sequence ID" value="XM_012799765.1"/>
</dbReference>
<dbReference type="GeneID" id="24439631"/>
<dbReference type="EMBL" id="GG662498">
    <property type="protein sequence ID" value="EWS72279.1"/>
    <property type="molecule type" value="Genomic_DNA"/>
</dbReference>
<dbReference type="Proteomes" id="UP000009168">
    <property type="component" value="Unassembled WGS sequence"/>
</dbReference>
<proteinExistence type="predicted"/>
<organism evidence="1 2">
    <name type="scientific">Tetrahymena thermophila (strain SB210)</name>
    <dbReference type="NCBI Taxonomy" id="312017"/>
    <lineage>
        <taxon>Eukaryota</taxon>
        <taxon>Sar</taxon>
        <taxon>Alveolata</taxon>
        <taxon>Ciliophora</taxon>
        <taxon>Intramacronucleata</taxon>
        <taxon>Oligohymenophorea</taxon>
        <taxon>Hymenostomatida</taxon>
        <taxon>Tetrahymenina</taxon>
        <taxon>Tetrahymenidae</taxon>
        <taxon>Tetrahymena</taxon>
    </lineage>
</organism>